<dbReference type="InterPro" id="IPR023780">
    <property type="entry name" value="Chromo_domain"/>
</dbReference>
<dbReference type="InterPro" id="IPR008251">
    <property type="entry name" value="Chromo_shadow_dom"/>
</dbReference>
<dbReference type="PANTHER" id="PTHR22812">
    <property type="entry name" value="CHROMOBOX PROTEIN"/>
    <property type="match status" value="1"/>
</dbReference>
<keyword evidence="7" id="KW-1185">Reference proteome</keyword>
<comment type="caution">
    <text evidence="6">The sequence shown here is derived from an EMBL/GenBank/DDBJ whole genome shotgun (WGS) entry which is preliminary data.</text>
</comment>
<dbReference type="GO" id="GO:0005634">
    <property type="term" value="C:nucleus"/>
    <property type="evidence" value="ECO:0007669"/>
    <property type="project" value="UniProtKB-SubCell"/>
</dbReference>
<dbReference type="Pfam" id="PF00385">
    <property type="entry name" value="Chromo"/>
    <property type="match status" value="1"/>
</dbReference>
<dbReference type="Proteomes" id="UP000736672">
    <property type="component" value="Unassembled WGS sequence"/>
</dbReference>
<dbReference type="EMBL" id="JAGTJS010000029">
    <property type="protein sequence ID" value="KAH7232477.1"/>
    <property type="molecule type" value="Genomic_DNA"/>
</dbReference>
<evidence type="ECO:0000256" key="2">
    <source>
        <dbReference type="ARBA" id="ARBA00011353"/>
    </source>
</evidence>
<dbReference type="PROSITE" id="PS50013">
    <property type="entry name" value="CHROMO_2"/>
    <property type="match status" value="1"/>
</dbReference>
<dbReference type="SUPFAM" id="SSF54160">
    <property type="entry name" value="Chromo domain-like"/>
    <property type="match status" value="2"/>
</dbReference>
<evidence type="ECO:0000256" key="1">
    <source>
        <dbReference type="ARBA" id="ARBA00004123"/>
    </source>
</evidence>
<dbReference type="InterPro" id="IPR016197">
    <property type="entry name" value="Chromo-like_dom_sf"/>
</dbReference>
<dbReference type="AlphaFoldDB" id="A0A9P9G797"/>
<comment type="subunit">
    <text evidence="2">Component of the NuA4 histone acetyltransferase complex.</text>
</comment>
<name>A0A9P9G797_FUSSL</name>
<dbReference type="Pfam" id="PF01393">
    <property type="entry name" value="Chromo_shadow"/>
    <property type="match status" value="1"/>
</dbReference>
<evidence type="ECO:0000313" key="7">
    <source>
        <dbReference type="Proteomes" id="UP000736672"/>
    </source>
</evidence>
<keyword evidence="3" id="KW-0539">Nucleus</keyword>
<sequence length="228" mass="25734">SDDKCANQTKSTALTQESQRSTLNSALSVADRDKVEAPNGVTTDDGDQEEGDDEFEDEFFIVETIKNHGILKFLVKWEGFDSKKDWTWEPEDNLKVSGDEILNEYYGKIGGRAKIFEESSRAAKTKKRRRATNDTSGTMPKQLQRKEAHIADETLSATAKQWSPPSGSWEDEIETIDGCEEDDNGKLVVYLIWKNGQKTKHDTQVIYKKCPQKVVHPSVTPLACRFPC</sequence>
<feature type="region of interest" description="Disordered" evidence="4">
    <location>
        <begin position="1"/>
        <end position="54"/>
    </location>
</feature>
<feature type="region of interest" description="Disordered" evidence="4">
    <location>
        <begin position="120"/>
        <end position="144"/>
    </location>
</feature>
<dbReference type="PROSITE" id="PS00598">
    <property type="entry name" value="CHROMO_1"/>
    <property type="match status" value="1"/>
</dbReference>
<comment type="subcellular location">
    <subcellularLocation>
        <location evidence="1">Nucleus</location>
    </subcellularLocation>
</comment>
<protein>
    <recommendedName>
        <fullName evidence="5">Chromo domain-containing protein</fullName>
    </recommendedName>
</protein>
<proteinExistence type="predicted"/>
<evidence type="ECO:0000313" key="6">
    <source>
        <dbReference type="EMBL" id="KAH7232477.1"/>
    </source>
</evidence>
<feature type="compositionally biased region" description="Acidic residues" evidence="4">
    <location>
        <begin position="44"/>
        <end position="54"/>
    </location>
</feature>
<accession>A0A9P9G797</accession>
<dbReference type="CDD" id="cd00024">
    <property type="entry name" value="CD_CSD"/>
    <property type="match status" value="1"/>
</dbReference>
<evidence type="ECO:0000259" key="5">
    <source>
        <dbReference type="PROSITE" id="PS50013"/>
    </source>
</evidence>
<organism evidence="6 7">
    <name type="scientific">Fusarium solani</name>
    <name type="common">Filamentous fungus</name>
    <dbReference type="NCBI Taxonomy" id="169388"/>
    <lineage>
        <taxon>Eukaryota</taxon>
        <taxon>Fungi</taxon>
        <taxon>Dikarya</taxon>
        <taxon>Ascomycota</taxon>
        <taxon>Pezizomycotina</taxon>
        <taxon>Sordariomycetes</taxon>
        <taxon>Hypocreomycetidae</taxon>
        <taxon>Hypocreales</taxon>
        <taxon>Nectriaceae</taxon>
        <taxon>Fusarium</taxon>
        <taxon>Fusarium solani species complex</taxon>
    </lineage>
</organism>
<dbReference type="InterPro" id="IPR000953">
    <property type="entry name" value="Chromo/chromo_shadow_dom"/>
</dbReference>
<evidence type="ECO:0000256" key="3">
    <source>
        <dbReference type="ARBA" id="ARBA00023242"/>
    </source>
</evidence>
<dbReference type="OrthoDB" id="433924at2759"/>
<evidence type="ECO:0000256" key="4">
    <source>
        <dbReference type="SAM" id="MobiDB-lite"/>
    </source>
</evidence>
<feature type="non-terminal residue" evidence="6">
    <location>
        <position position="1"/>
    </location>
</feature>
<feature type="domain" description="Chromo" evidence="5">
    <location>
        <begin position="55"/>
        <end position="106"/>
    </location>
</feature>
<reference evidence="6" key="1">
    <citation type="journal article" date="2021" name="Nat. Commun.">
        <title>Genetic determinants of endophytism in the Arabidopsis root mycobiome.</title>
        <authorList>
            <person name="Mesny F."/>
            <person name="Miyauchi S."/>
            <person name="Thiergart T."/>
            <person name="Pickel B."/>
            <person name="Atanasova L."/>
            <person name="Karlsson M."/>
            <person name="Huettel B."/>
            <person name="Barry K.W."/>
            <person name="Haridas S."/>
            <person name="Chen C."/>
            <person name="Bauer D."/>
            <person name="Andreopoulos W."/>
            <person name="Pangilinan J."/>
            <person name="LaButti K."/>
            <person name="Riley R."/>
            <person name="Lipzen A."/>
            <person name="Clum A."/>
            <person name="Drula E."/>
            <person name="Henrissat B."/>
            <person name="Kohler A."/>
            <person name="Grigoriev I.V."/>
            <person name="Martin F.M."/>
            <person name="Hacquard S."/>
        </authorList>
    </citation>
    <scope>NUCLEOTIDE SEQUENCE</scope>
    <source>
        <strain evidence="6">FSSC 5 MPI-SDFR-AT-0091</strain>
    </source>
</reference>
<dbReference type="Gene3D" id="2.40.50.40">
    <property type="match status" value="2"/>
</dbReference>
<dbReference type="InterPro" id="IPR051219">
    <property type="entry name" value="Heterochromatin_chromo-domain"/>
</dbReference>
<feature type="compositionally biased region" description="Polar residues" evidence="4">
    <location>
        <begin position="1"/>
        <end position="27"/>
    </location>
</feature>
<gene>
    <name evidence="6" type="ORF">B0J15DRAFT_409142</name>
</gene>
<dbReference type="InterPro" id="IPR023779">
    <property type="entry name" value="Chromodomain_CS"/>
</dbReference>
<dbReference type="GO" id="GO:0006338">
    <property type="term" value="P:chromatin remodeling"/>
    <property type="evidence" value="ECO:0007669"/>
    <property type="project" value="UniProtKB-ARBA"/>
</dbReference>
<dbReference type="GO" id="GO:0000792">
    <property type="term" value="C:heterochromatin"/>
    <property type="evidence" value="ECO:0007669"/>
    <property type="project" value="UniProtKB-ARBA"/>
</dbReference>